<accession>A0AAV0U641</accession>
<sequence length="83" mass="9074">MQLSASCNSCMLPGMICYPHSQDAKPKSDDVDLSSLDEASVQSLVPYVTMKNIDDICGGHKICAIGFFEDHLDTLRNPEFAAH</sequence>
<comment type="caution">
    <text evidence="1">The sequence shown here is derived from an EMBL/GenBank/DDBJ whole genome shotgun (WGS) entry which is preliminary data.</text>
</comment>
<dbReference type="EMBL" id="CANTFM010000815">
    <property type="protein sequence ID" value="CAI5730419.1"/>
    <property type="molecule type" value="Genomic_DNA"/>
</dbReference>
<proteinExistence type="predicted"/>
<protein>
    <submittedName>
        <fullName evidence="1">Uncharacterized protein</fullName>
    </submittedName>
</protein>
<keyword evidence="2" id="KW-1185">Reference proteome</keyword>
<gene>
    <name evidence="1" type="ORF">PDE001_LOCUS4502</name>
</gene>
<dbReference type="Proteomes" id="UP001162029">
    <property type="component" value="Unassembled WGS sequence"/>
</dbReference>
<reference evidence="1" key="1">
    <citation type="submission" date="2022-12" db="EMBL/GenBank/DDBJ databases">
        <authorList>
            <person name="Webb A."/>
        </authorList>
    </citation>
    <scope>NUCLEOTIDE SEQUENCE</scope>
    <source>
        <strain evidence="1">Pd1</strain>
    </source>
</reference>
<evidence type="ECO:0000313" key="1">
    <source>
        <dbReference type="EMBL" id="CAI5730419.1"/>
    </source>
</evidence>
<dbReference type="AlphaFoldDB" id="A0AAV0U641"/>
<evidence type="ECO:0000313" key="2">
    <source>
        <dbReference type="Proteomes" id="UP001162029"/>
    </source>
</evidence>
<name>A0AAV0U641_9STRA</name>
<organism evidence="1 2">
    <name type="scientific">Peronospora destructor</name>
    <dbReference type="NCBI Taxonomy" id="86335"/>
    <lineage>
        <taxon>Eukaryota</taxon>
        <taxon>Sar</taxon>
        <taxon>Stramenopiles</taxon>
        <taxon>Oomycota</taxon>
        <taxon>Peronosporomycetes</taxon>
        <taxon>Peronosporales</taxon>
        <taxon>Peronosporaceae</taxon>
        <taxon>Peronospora</taxon>
    </lineage>
</organism>